<sequence>MQIDDTVHSPTDLNTKTLSINLRCLHSHIKSFNDMALFLFQCNMDIKYIGSKQQTSCSTGMLDV</sequence>
<dbReference type="InParanoid" id="A0A0D0ECD3"/>
<evidence type="ECO:0000313" key="2">
    <source>
        <dbReference type="Proteomes" id="UP000054538"/>
    </source>
</evidence>
<keyword evidence="2" id="KW-1185">Reference proteome</keyword>
<reference evidence="2" key="2">
    <citation type="submission" date="2015-01" db="EMBL/GenBank/DDBJ databases">
        <title>Evolutionary Origins and Diversification of the Mycorrhizal Mutualists.</title>
        <authorList>
            <consortium name="DOE Joint Genome Institute"/>
            <consortium name="Mycorrhizal Genomics Consortium"/>
            <person name="Kohler A."/>
            <person name="Kuo A."/>
            <person name="Nagy L.G."/>
            <person name="Floudas D."/>
            <person name="Copeland A."/>
            <person name="Barry K.W."/>
            <person name="Cichocki N."/>
            <person name="Veneault-Fourrey C."/>
            <person name="LaButti K."/>
            <person name="Lindquist E.A."/>
            <person name="Lipzen A."/>
            <person name="Lundell T."/>
            <person name="Morin E."/>
            <person name="Murat C."/>
            <person name="Riley R."/>
            <person name="Ohm R."/>
            <person name="Sun H."/>
            <person name="Tunlid A."/>
            <person name="Henrissat B."/>
            <person name="Grigoriev I.V."/>
            <person name="Hibbett D.S."/>
            <person name="Martin F."/>
        </authorList>
    </citation>
    <scope>NUCLEOTIDE SEQUENCE [LARGE SCALE GENOMIC DNA]</scope>
    <source>
        <strain evidence="2">Ve08.2h10</strain>
    </source>
</reference>
<gene>
    <name evidence="1" type="ORF">PAXRUDRAFT_132704</name>
</gene>
<proteinExistence type="predicted"/>
<reference evidence="1 2" key="1">
    <citation type="submission" date="2014-04" db="EMBL/GenBank/DDBJ databases">
        <authorList>
            <consortium name="DOE Joint Genome Institute"/>
            <person name="Kuo A."/>
            <person name="Kohler A."/>
            <person name="Jargeat P."/>
            <person name="Nagy L.G."/>
            <person name="Floudas D."/>
            <person name="Copeland A."/>
            <person name="Barry K.W."/>
            <person name="Cichocki N."/>
            <person name="Veneault-Fourrey C."/>
            <person name="LaButti K."/>
            <person name="Lindquist E.A."/>
            <person name="Lipzen A."/>
            <person name="Lundell T."/>
            <person name="Morin E."/>
            <person name="Murat C."/>
            <person name="Sun H."/>
            <person name="Tunlid A."/>
            <person name="Henrissat B."/>
            <person name="Grigoriev I.V."/>
            <person name="Hibbett D.S."/>
            <person name="Martin F."/>
            <person name="Nordberg H.P."/>
            <person name="Cantor M.N."/>
            <person name="Hua S.X."/>
        </authorList>
    </citation>
    <scope>NUCLEOTIDE SEQUENCE [LARGE SCALE GENOMIC DNA]</scope>
    <source>
        <strain evidence="1 2">Ve08.2h10</strain>
    </source>
</reference>
<dbReference type="HOGENOM" id="CLU_2868345_0_0_1"/>
<dbReference type="OrthoDB" id="3267861at2759"/>
<dbReference type="AlphaFoldDB" id="A0A0D0ECD3"/>
<dbReference type="EMBL" id="KN824868">
    <property type="protein sequence ID" value="KIK99170.1"/>
    <property type="molecule type" value="Genomic_DNA"/>
</dbReference>
<name>A0A0D0ECD3_9AGAM</name>
<organism evidence="1 2">
    <name type="scientific">Paxillus rubicundulus Ve08.2h10</name>
    <dbReference type="NCBI Taxonomy" id="930991"/>
    <lineage>
        <taxon>Eukaryota</taxon>
        <taxon>Fungi</taxon>
        <taxon>Dikarya</taxon>
        <taxon>Basidiomycota</taxon>
        <taxon>Agaricomycotina</taxon>
        <taxon>Agaricomycetes</taxon>
        <taxon>Agaricomycetidae</taxon>
        <taxon>Boletales</taxon>
        <taxon>Paxilineae</taxon>
        <taxon>Paxillaceae</taxon>
        <taxon>Paxillus</taxon>
    </lineage>
</organism>
<evidence type="ECO:0000313" key="1">
    <source>
        <dbReference type="EMBL" id="KIK99170.1"/>
    </source>
</evidence>
<dbReference type="Proteomes" id="UP000054538">
    <property type="component" value="Unassembled WGS sequence"/>
</dbReference>
<accession>A0A0D0ECD3</accession>
<protein>
    <submittedName>
        <fullName evidence="1">Uncharacterized protein</fullName>
    </submittedName>
</protein>